<name>A0A177FH93_9EURO</name>
<evidence type="ECO:0008006" key="5">
    <source>
        <dbReference type="Google" id="ProtNLM"/>
    </source>
</evidence>
<dbReference type="InterPro" id="IPR051053">
    <property type="entry name" value="ECH/Chromodomain_protein"/>
</dbReference>
<organism evidence="3 4">
    <name type="scientific">Fonsecaea monophora</name>
    <dbReference type="NCBI Taxonomy" id="254056"/>
    <lineage>
        <taxon>Eukaryota</taxon>
        <taxon>Fungi</taxon>
        <taxon>Dikarya</taxon>
        <taxon>Ascomycota</taxon>
        <taxon>Pezizomycotina</taxon>
        <taxon>Eurotiomycetes</taxon>
        <taxon>Chaetothyriomycetidae</taxon>
        <taxon>Chaetothyriales</taxon>
        <taxon>Herpotrichiellaceae</taxon>
        <taxon>Fonsecaea</taxon>
    </lineage>
</organism>
<dbReference type="SUPFAM" id="SSF52096">
    <property type="entry name" value="ClpP/crotonase"/>
    <property type="match status" value="1"/>
</dbReference>
<gene>
    <name evidence="3" type="ORF">AYO21_02260</name>
</gene>
<evidence type="ECO:0000256" key="2">
    <source>
        <dbReference type="SAM" id="MobiDB-lite"/>
    </source>
</evidence>
<evidence type="ECO:0000256" key="1">
    <source>
        <dbReference type="ARBA" id="ARBA00005254"/>
    </source>
</evidence>
<dbReference type="InterPro" id="IPR001753">
    <property type="entry name" value="Enoyl-CoA_hydra/iso"/>
</dbReference>
<dbReference type="CDD" id="cd06558">
    <property type="entry name" value="crotonase-like"/>
    <property type="match status" value="1"/>
</dbReference>
<proteinExistence type="inferred from homology"/>
<comment type="similarity">
    <text evidence="1">Belongs to the enoyl-CoA hydratase/isomerase family.</text>
</comment>
<dbReference type="Gene3D" id="3.90.226.10">
    <property type="entry name" value="2-enoyl-CoA Hydratase, Chain A, domain 1"/>
    <property type="match status" value="1"/>
</dbReference>
<dbReference type="Pfam" id="PF00378">
    <property type="entry name" value="ECH_1"/>
    <property type="match status" value="1"/>
</dbReference>
<dbReference type="PANTHER" id="PTHR43684:SF4">
    <property type="entry name" value="ENOYL-COA HYDRATASE_ISOMERASE FAMILY PROTEIN (AFU_ORTHOLOGUE AFUA_1G01890)"/>
    <property type="match status" value="1"/>
</dbReference>
<sequence>MTNPKLFPETYSSLPFKEIVISHVPATSPTTTEVILLILNRPKRFNVVTESMLEEIITAYRYFDADDRVKAIVITGAGPSFCVGADLEVGFSKLVKNLKQDPSSVETYRDGGGRVTLAIHNCRKPTVVAINGPAVGFGITMTLPATIRVAYAKSKISFAFARRGLSMEACMSTGATHAASDPLLNQLFSEVLATPEATVSRALEIAKEIATHSSIVSTTVMHDLMYRGPPTPEEAHLLDSKIFLGMLLSKDSEEGIKSFSQKRRPEFKGTMEQDSPTGWPWWKAIDTSPQAKQIEKRKET</sequence>
<evidence type="ECO:0000313" key="3">
    <source>
        <dbReference type="EMBL" id="OAG43674.1"/>
    </source>
</evidence>
<dbReference type="GeneID" id="34597436"/>
<protein>
    <recommendedName>
        <fullName evidence="5">Enoyl-CoA hydratase</fullName>
    </recommendedName>
</protein>
<dbReference type="OrthoDB" id="2018133at2759"/>
<accession>A0A177FH93</accession>
<dbReference type="Proteomes" id="UP000077002">
    <property type="component" value="Unassembled WGS sequence"/>
</dbReference>
<comment type="caution">
    <text evidence="3">The sequence shown here is derived from an EMBL/GenBank/DDBJ whole genome shotgun (WGS) entry which is preliminary data.</text>
</comment>
<dbReference type="RefSeq" id="XP_022515626.1">
    <property type="nucleotide sequence ID" value="XM_022652240.1"/>
</dbReference>
<dbReference type="AlphaFoldDB" id="A0A177FH93"/>
<dbReference type="InterPro" id="IPR014748">
    <property type="entry name" value="Enoyl-CoA_hydra_C"/>
</dbReference>
<feature type="region of interest" description="Disordered" evidence="2">
    <location>
        <begin position="258"/>
        <end position="282"/>
    </location>
</feature>
<evidence type="ECO:0000313" key="4">
    <source>
        <dbReference type="Proteomes" id="UP000077002"/>
    </source>
</evidence>
<dbReference type="PANTHER" id="PTHR43684">
    <property type="match status" value="1"/>
</dbReference>
<reference evidence="3 4" key="1">
    <citation type="submission" date="2016-03" db="EMBL/GenBank/DDBJ databases">
        <title>Draft genome sequence of the Fonsecaea monophora CBS 269.37.</title>
        <authorList>
            <person name="Bombassaro A."/>
            <person name="Vinicius W.A."/>
            <person name="De Hoog S."/>
            <person name="Sun J."/>
            <person name="Souza E.M."/>
            <person name="Raittz R.T."/>
            <person name="Costa F."/>
            <person name="Leao A.C."/>
            <person name="Tadra-Sfeir M.Z."/>
            <person name="Baura V."/>
            <person name="Balsanelli E."/>
            <person name="Pedrosa F.O."/>
            <person name="Moreno L.F."/>
            <person name="Steffens M.B."/>
            <person name="Xi L."/>
            <person name="Bocca A.L."/>
            <person name="Felipe M.S."/>
            <person name="Teixeira M."/>
            <person name="Telles Filho F.Q."/>
            <person name="Azevedo C.M."/>
            <person name="Gomes R."/>
            <person name="Vicente V.A."/>
        </authorList>
    </citation>
    <scope>NUCLEOTIDE SEQUENCE [LARGE SCALE GENOMIC DNA]</scope>
    <source>
        <strain evidence="3 4">CBS 269.37</strain>
    </source>
</reference>
<keyword evidence="4" id="KW-1185">Reference proteome</keyword>
<dbReference type="EMBL" id="LVKK01000009">
    <property type="protein sequence ID" value="OAG43674.1"/>
    <property type="molecule type" value="Genomic_DNA"/>
</dbReference>
<dbReference type="Gene3D" id="1.10.12.10">
    <property type="entry name" value="Lyase 2-enoyl-coa Hydratase, Chain A, domain 2"/>
    <property type="match status" value="1"/>
</dbReference>
<dbReference type="InterPro" id="IPR029045">
    <property type="entry name" value="ClpP/crotonase-like_dom_sf"/>
</dbReference>